<proteinExistence type="predicted"/>
<reference evidence="1 2" key="1">
    <citation type="journal article" date="2021" name="Sci. Rep.">
        <title>The distribution of antibiotic resistance genes in chicken gut microbiota commensals.</title>
        <authorList>
            <person name="Juricova H."/>
            <person name="Matiasovicova J."/>
            <person name="Kubasova T."/>
            <person name="Cejkova D."/>
            <person name="Rychlik I."/>
        </authorList>
    </citation>
    <scope>NUCLEOTIDE SEQUENCE [LARGE SCALE GENOMIC DNA]</scope>
    <source>
        <strain evidence="1 2">An425</strain>
    </source>
</reference>
<dbReference type="RefSeq" id="WP_204715678.1">
    <property type="nucleotide sequence ID" value="NZ_JACJLT010000011.1"/>
</dbReference>
<sequence>MERKDFKKITGENLKTCRKIILAQGECLDIECEDCLFSSSNTNLNCGGNDEETLRLCEEALKKFGEKKGKKILRHHKITRNEMKKFYTYIKQKYEIVGERTNDLNSYDKLEEAISKSIDNIVERALKEQKERVLSKINSI</sequence>
<keyword evidence="2" id="KW-1185">Reference proteome</keyword>
<dbReference type="EMBL" id="JACJLT010000011">
    <property type="protein sequence ID" value="MBM6874468.1"/>
    <property type="molecule type" value="Genomic_DNA"/>
</dbReference>
<dbReference type="Proteomes" id="UP000728968">
    <property type="component" value="Unassembled WGS sequence"/>
</dbReference>
<evidence type="ECO:0000313" key="1">
    <source>
        <dbReference type="EMBL" id="MBM6874468.1"/>
    </source>
</evidence>
<evidence type="ECO:0000313" key="2">
    <source>
        <dbReference type="Proteomes" id="UP000728968"/>
    </source>
</evidence>
<name>A0ABS2G158_FUSMR</name>
<organism evidence="1 2">
    <name type="scientific">Fusobacterium mortiferum</name>
    <dbReference type="NCBI Taxonomy" id="850"/>
    <lineage>
        <taxon>Bacteria</taxon>
        <taxon>Fusobacteriati</taxon>
        <taxon>Fusobacteriota</taxon>
        <taxon>Fusobacteriia</taxon>
        <taxon>Fusobacteriales</taxon>
        <taxon>Fusobacteriaceae</taxon>
        <taxon>Fusobacterium</taxon>
    </lineage>
</organism>
<gene>
    <name evidence="1" type="ORF">H6A04_02120</name>
</gene>
<accession>A0ABS2G158</accession>
<protein>
    <submittedName>
        <fullName evidence="1">Uncharacterized protein</fullName>
    </submittedName>
</protein>
<comment type="caution">
    <text evidence="1">The sequence shown here is derived from an EMBL/GenBank/DDBJ whole genome shotgun (WGS) entry which is preliminary data.</text>
</comment>